<dbReference type="InterPro" id="IPR011333">
    <property type="entry name" value="SKP1/BTB/POZ_sf"/>
</dbReference>
<dbReference type="Proteomes" id="UP000623467">
    <property type="component" value="Unassembled WGS sequence"/>
</dbReference>
<dbReference type="PROSITE" id="PS50097">
    <property type="entry name" value="BTB"/>
    <property type="match status" value="1"/>
</dbReference>
<proteinExistence type="predicted"/>
<gene>
    <name evidence="2" type="ORF">MSAN_01670000</name>
</gene>
<evidence type="ECO:0000313" key="2">
    <source>
        <dbReference type="EMBL" id="KAF7351076.1"/>
    </source>
</evidence>
<reference evidence="2" key="1">
    <citation type="submission" date="2020-05" db="EMBL/GenBank/DDBJ databases">
        <title>Mycena genomes resolve the evolution of fungal bioluminescence.</title>
        <authorList>
            <person name="Tsai I.J."/>
        </authorList>
    </citation>
    <scope>NUCLEOTIDE SEQUENCE</scope>
    <source>
        <strain evidence="2">160909Yilan</strain>
    </source>
</reference>
<dbReference type="OrthoDB" id="3027208at2759"/>
<protein>
    <submittedName>
        <fullName evidence="2">BTB domain-containing protein</fullName>
    </submittedName>
</protein>
<dbReference type="Gene3D" id="3.30.710.10">
    <property type="entry name" value="Potassium Channel Kv1.1, Chain A"/>
    <property type="match status" value="1"/>
</dbReference>
<dbReference type="SMART" id="SM00225">
    <property type="entry name" value="BTB"/>
    <property type="match status" value="1"/>
</dbReference>
<dbReference type="InterPro" id="IPR000210">
    <property type="entry name" value="BTB/POZ_dom"/>
</dbReference>
<dbReference type="EMBL" id="JACAZH010000014">
    <property type="protein sequence ID" value="KAF7351076.1"/>
    <property type="molecule type" value="Genomic_DNA"/>
</dbReference>
<sequence length="313" mass="35586">MSSPPVKRQRTEDVSITRSTVWYRDGSVILQATNIQFRVHWGVLSQHSSFFRALEDFPQPSDQPTIDGSPIVELPDSAADIEHLLTALYDPTFLSQTTLALAVVGALIRLGRKYDFKNLLDSAVARLTSHNPATLAEYDALNVKSGSMRIMTYPGYSLDLLTLAQENNIGLVLPLAYYRTLRCSTPTEWVKQSHFCHWRISVDASMAAKKLATKQFQPGYTLGWLREWPYPPADCDSPKKCNATRKHVFYSFLDANRLKPFLEASQIEIWKGFLCVACYQHVFESVTAGRQKMWEELPAIFDLPPWHEVKNDL</sequence>
<feature type="domain" description="BTB" evidence="1">
    <location>
        <begin position="26"/>
        <end position="90"/>
    </location>
</feature>
<organism evidence="2 3">
    <name type="scientific">Mycena sanguinolenta</name>
    <dbReference type="NCBI Taxonomy" id="230812"/>
    <lineage>
        <taxon>Eukaryota</taxon>
        <taxon>Fungi</taxon>
        <taxon>Dikarya</taxon>
        <taxon>Basidiomycota</taxon>
        <taxon>Agaricomycotina</taxon>
        <taxon>Agaricomycetes</taxon>
        <taxon>Agaricomycetidae</taxon>
        <taxon>Agaricales</taxon>
        <taxon>Marasmiineae</taxon>
        <taxon>Mycenaceae</taxon>
        <taxon>Mycena</taxon>
    </lineage>
</organism>
<dbReference type="AlphaFoldDB" id="A0A8H6Y2N5"/>
<name>A0A8H6Y2N5_9AGAR</name>
<evidence type="ECO:0000313" key="3">
    <source>
        <dbReference type="Proteomes" id="UP000623467"/>
    </source>
</evidence>
<keyword evidence="3" id="KW-1185">Reference proteome</keyword>
<accession>A0A8H6Y2N5</accession>
<evidence type="ECO:0000259" key="1">
    <source>
        <dbReference type="PROSITE" id="PS50097"/>
    </source>
</evidence>
<comment type="caution">
    <text evidence="2">The sequence shown here is derived from an EMBL/GenBank/DDBJ whole genome shotgun (WGS) entry which is preliminary data.</text>
</comment>
<dbReference type="Pfam" id="PF00651">
    <property type="entry name" value="BTB"/>
    <property type="match status" value="1"/>
</dbReference>
<dbReference type="CDD" id="cd18186">
    <property type="entry name" value="BTB_POZ_ZBTB_KLHL-like"/>
    <property type="match status" value="1"/>
</dbReference>